<keyword evidence="2" id="KW-0418">Kinase</keyword>
<evidence type="ECO:0000256" key="1">
    <source>
        <dbReference type="SAM" id="MobiDB-lite"/>
    </source>
</evidence>
<feature type="region of interest" description="Disordered" evidence="1">
    <location>
        <begin position="133"/>
        <end position="159"/>
    </location>
</feature>
<comment type="caution">
    <text evidence="2">The sequence shown here is derived from an EMBL/GenBank/DDBJ whole genome shotgun (WGS) entry which is preliminary data.</text>
</comment>
<evidence type="ECO:0000313" key="2">
    <source>
        <dbReference type="EMBL" id="EUA76231.1"/>
    </source>
</evidence>
<dbReference type="GO" id="GO:0016301">
    <property type="term" value="F:kinase activity"/>
    <property type="evidence" value="ECO:0007669"/>
    <property type="project" value="UniProtKB-KW"/>
</dbReference>
<name>X8E7R2_MYCXE</name>
<feature type="region of interest" description="Disordered" evidence="1">
    <location>
        <begin position="30"/>
        <end position="59"/>
    </location>
</feature>
<proteinExistence type="predicted"/>
<organism evidence="2">
    <name type="scientific">Mycobacterium xenopi 4042</name>
    <dbReference type="NCBI Taxonomy" id="1299334"/>
    <lineage>
        <taxon>Bacteria</taxon>
        <taxon>Bacillati</taxon>
        <taxon>Actinomycetota</taxon>
        <taxon>Actinomycetes</taxon>
        <taxon>Mycobacteriales</taxon>
        <taxon>Mycobacteriaceae</taxon>
        <taxon>Mycobacterium</taxon>
    </lineage>
</organism>
<protein>
    <submittedName>
        <fullName evidence="2">Putative serine/threonine-kinase pknI domain protein</fullName>
    </submittedName>
</protein>
<feature type="compositionally biased region" description="Low complexity" evidence="1">
    <location>
        <begin position="45"/>
        <end position="54"/>
    </location>
</feature>
<dbReference type="EMBL" id="JAOB01000006">
    <property type="protein sequence ID" value="EUA76231.1"/>
    <property type="molecule type" value="Genomic_DNA"/>
</dbReference>
<sequence>MVVDLGRAAAGRRSRCSLACWQWARSIAKTTRPRPGGHSRDDINPAPTTTSSTPAAPPAMLEGTYQVDVNRAQQTYNDIPDPQPPNVTTWWAFRSSCLPAGCVAGGILLDDNDHQTVSTASGGTRLSWISVTAPGSRDRKSSSSPAWARTERRPKRPPRKRFRCNRRRMGHCAG</sequence>
<dbReference type="AlphaFoldDB" id="X8E7R2"/>
<reference evidence="2" key="1">
    <citation type="submission" date="2014-01" db="EMBL/GenBank/DDBJ databases">
        <authorList>
            <person name="Brown-Elliot B."/>
            <person name="Wallace R."/>
            <person name="Lenaerts A."/>
            <person name="Ordway D."/>
            <person name="DeGroote M.A."/>
            <person name="Parker T."/>
            <person name="Sizemore C."/>
            <person name="Tallon L.J."/>
            <person name="Sadzewicz L.K."/>
            <person name="Sengamalay N."/>
            <person name="Fraser C.M."/>
            <person name="Hine E."/>
            <person name="Shefchek K.A."/>
            <person name="Das S.P."/>
            <person name="Tettelin H."/>
        </authorList>
    </citation>
    <scope>NUCLEOTIDE SEQUENCE [LARGE SCALE GENOMIC DNA]</scope>
    <source>
        <strain evidence="2">4042</strain>
    </source>
</reference>
<gene>
    <name evidence="2" type="ORF">I553_7292</name>
</gene>
<accession>X8E7R2</accession>
<keyword evidence="2" id="KW-0808">Transferase</keyword>